<name>A0AAE1DQN8_9GAST</name>
<sequence>TQNSVQLKASIKIERQYWAIAAVTTKTLDVSDLYGAGVDLIRLSGTLLYNLRKALHL</sequence>
<reference evidence="1" key="1">
    <citation type="journal article" date="2023" name="G3 (Bethesda)">
        <title>A reference genome for the long-term kleptoplast-retaining sea slug Elysia crispata morphotype clarki.</title>
        <authorList>
            <person name="Eastman K.E."/>
            <person name="Pendleton A.L."/>
            <person name="Shaikh M.A."/>
            <person name="Suttiyut T."/>
            <person name="Ogas R."/>
            <person name="Tomko P."/>
            <person name="Gavelis G."/>
            <person name="Widhalm J.R."/>
            <person name="Wisecaver J.H."/>
        </authorList>
    </citation>
    <scope>NUCLEOTIDE SEQUENCE</scope>
    <source>
        <strain evidence="1">ECLA1</strain>
    </source>
</reference>
<comment type="caution">
    <text evidence="1">The sequence shown here is derived from an EMBL/GenBank/DDBJ whole genome shotgun (WGS) entry which is preliminary data.</text>
</comment>
<proteinExistence type="predicted"/>
<dbReference type="Proteomes" id="UP001283361">
    <property type="component" value="Unassembled WGS sequence"/>
</dbReference>
<organism evidence="1 2">
    <name type="scientific">Elysia crispata</name>
    <name type="common">lettuce slug</name>
    <dbReference type="NCBI Taxonomy" id="231223"/>
    <lineage>
        <taxon>Eukaryota</taxon>
        <taxon>Metazoa</taxon>
        <taxon>Spiralia</taxon>
        <taxon>Lophotrochozoa</taxon>
        <taxon>Mollusca</taxon>
        <taxon>Gastropoda</taxon>
        <taxon>Heterobranchia</taxon>
        <taxon>Euthyneura</taxon>
        <taxon>Panpulmonata</taxon>
        <taxon>Sacoglossa</taxon>
        <taxon>Placobranchoidea</taxon>
        <taxon>Plakobranchidae</taxon>
        <taxon>Elysia</taxon>
    </lineage>
</organism>
<evidence type="ECO:0000313" key="1">
    <source>
        <dbReference type="EMBL" id="KAK3778183.1"/>
    </source>
</evidence>
<evidence type="ECO:0000313" key="2">
    <source>
        <dbReference type="Proteomes" id="UP001283361"/>
    </source>
</evidence>
<gene>
    <name evidence="1" type="ORF">RRG08_018198</name>
</gene>
<accession>A0AAE1DQN8</accession>
<feature type="non-terminal residue" evidence="1">
    <location>
        <position position="57"/>
    </location>
</feature>
<dbReference type="AlphaFoldDB" id="A0AAE1DQN8"/>
<keyword evidence="2" id="KW-1185">Reference proteome</keyword>
<protein>
    <submittedName>
        <fullName evidence="1">Uncharacterized protein</fullName>
    </submittedName>
</protein>
<dbReference type="EMBL" id="JAWDGP010003000">
    <property type="protein sequence ID" value="KAK3778183.1"/>
    <property type="molecule type" value="Genomic_DNA"/>
</dbReference>